<reference evidence="2 3" key="1">
    <citation type="journal article" date="2020" name="Nat. Food">
        <title>A phased Vanilla planifolia genome enables genetic improvement of flavour and production.</title>
        <authorList>
            <person name="Hasing T."/>
            <person name="Tang H."/>
            <person name="Brym M."/>
            <person name="Khazi F."/>
            <person name="Huang T."/>
            <person name="Chambers A.H."/>
        </authorList>
    </citation>
    <scope>NUCLEOTIDE SEQUENCE [LARGE SCALE GENOMIC DNA]</scope>
    <source>
        <tissue evidence="2">Leaf</tissue>
    </source>
</reference>
<gene>
    <name evidence="2" type="ORF">HPP92_021334</name>
</gene>
<dbReference type="EMBL" id="JADCNL010000011">
    <property type="protein sequence ID" value="KAG0461037.1"/>
    <property type="molecule type" value="Genomic_DNA"/>
</dbReference>
<organism evidence="2 3">
    <name type="scientific">Vanilla planifolia</name>
    <name type="common">Vanilla</name>
    <dbReference type="NCBI Taxonomy" id="51239"/>
    <lineage>
        <taxon>Eukaryota</taxon>
        <taxon>Viridiplantae</taxon>
        <taxon>Streptophyta</taxon>
        <taxon>Embryophyta</taxon>
        <taxon>Tracheophyta</taxon>
        <taxon>Spermatophyta</taxon>
        <taxon>Magnoliopsida</taxon>
        <taxon>Liliopsida</taxon>
        <taxon>Asparagales</taxon>
        <taxon>Orchidaceae</taxon>
        <taxon>Vanilloideae</taxon>
        <taxon>Vanilleae</taxon>
        <taxon>Vanilla</taxon>
    </lineage>
</organism>
<dbReference type="Proteomes" id="UP000636800">
    <property type="component" value="Chromosome 11"/>
</dbReference>
<proteinExistence type="predicted"/>
<name>A0A835Q415_VANPL</name>
<accession>A0A835Q415</accession>
<sequence length="132" mass="14290">MGRGTSPYRDRTTGCPWVCPHRLPHADPNPPKDAGRSEPDSFTGLPANDGDDSAMVEAIALRIGRAGVRSDEWALLLYLVVAKLLAMGSLANQICNWVRPNQAGLAGQKAASTEKQRARIFLAAFTCHSFSR</sequence>
<keyword evidence="3" id="KW-1185">Reference proteome</keyword>
<evidence type="ECO:0000313" key="2">
    <source>
        <dbReference type="EMBL" id="KAG0461037.1"/>
    </source>
</evidence>
<feature type="region of interest" description="Disordered" evidence="1">
    <location>
        <begin position="1"/>
        <end position="50"/>
    </location>
</feature>
<evidence type="ECO:0000313" key="3">
    <source>
        <dbReference type="Proteomes" id="UP000636800"/>
    </source>
</evidence>
<evidence type="ECO:0000256" key="1">
    <source>
        <dbReference type="SAM" id="MobiDB-lite"/>
    </source>
</evidence>
<comment type="caution">
    <text evidence="2">The sequence shown here is derived from an EMBL/GenBank/DDBJ whole genome shotgun (WGS) entry which is preliminary data.</text>
</comment>
<dbReference type="AlphaFoldDB" id="A0A835Q415"/>
<protein>
    <submittedName>
        <fullName evidence="2">Uncharacterized protein</fullName>
    </submittedName>
</protein>